<dbReference type="EMBL" id="MU004195">
    <property type="protein sequence ID" value="KAF2491313.1"/>
    <property type="molecule type" value="Genomic_DNA"/>
</dbReference>
<keyword evidence="1" id="KW-0472">Membrane</keyword>
<protein>
    <submittedName>
        <fullName evidence="2">Uncharacterized protein</fullName>
    </submittedName>
</protein>
<feature type="transmembrane region" description="Helical" evidence="1">
    <location>
        <begin position="12"/>
        <end position="30"/>
    </location>
</feature>
<dbReference type="OrthoDB" id="5333069at2759"/>
<feature type="transmembrane region" description="Helical" evidence="1">
    <location>
        <begin position="350"/>
        <end position="379"/>
    </location>
</feature>
<keyword evidence="3" id="KW-1185">Reference proteome</keyword>
<dbReference type="AlphaFoldDB" id="A0A6A6QI33"/>
<dbReference type="Proteomes" id="UP000799750">
    <property type="component" value="Unassembled WGS sequence"/>
</dbReference>
<name>A0A6A6QI33_9PEZI</name>
<organism evidence="2 3">
    <name type="scientific">Lophium mytilinum</name>
    <dbReference type="NCBI Taxonomy" id="390894"/>
    <lineage>
        <taxon>Eukaryota</taxon>
        <taxon>Fungi</taxon>
        <taxon>Dikarya</taxon>
        <taxon>Ascomycota</taxon>
        <taxon>Pezizomycotina</taxon>
        <taxon>Dothideomycetes</taxon>
        <taxon>Pleosporomycetidae</taxon>
        <taxon>Mytilinidiales</taxon>
        <taxon>Mytilinidiaceae</taxon>
        <taxon>Lophium</taxon>
    </lineage>
</organism>
<reference evidence="2" key="1">
    <citation type="journal article" date="2020" name="Stud. Mycol.">
        <title>101 Dothideomycetes genomes: a test case for predicting lifestyles and emergence of pathogens.</title>
        <authorList>
            <person name="Haridas S."/>
            <person name="Albert R."/>
            <person name="Binder M."/>
            <person name="Bloem J."/>
            <person name="Labutti K."/>
            <person name="Salamov A."/>
            <person name="Andreopoulos B."/>
            <person name="Baker S."/>
            <person name="Barry K."/>
            <person name="Bills G."/>
            <person name="Bluhm B."/>
            <person name="Cannon C."/>
            <person name="Castanera R."/>
            <person name="Culley D."/>
            <person name="Daum C."/>
            <person name="Ezra D."/>
            <person name="Gonzalez J."/>
            <person name="Henrissat B."/>
            <person name="Kuo A."/>
            <person name="Liang C."/>
            <person name="Lipzen A."/>
            <person name="Lutzoni F."/>
            <person name="Magnuson J."/>
            <person name="Mondo S."/>
            <person name="Nolan M."/>
            <person name="Ohm R."/>
            <person name="Pangilinan J."/>
            <person name="Park H.-J."/>
            <person name="Ramirez L."/>
            <person name="Alfaro M."/>
            <person name="Sun H."/>
            <person name="Tritt A."/>
            <person name="Yoshinaga Y."/>
            <person name="Zwiers L.-H."/>
            <person name="Turgeon B."/>
            <person name="Goodwin S."/>
            <person name="Spatafora J."/>
            <person name="Crous P."/>
            <person name="Grigoriev I."/>
        </authorList>
    </citation>
    <scope>NUCLEOTIDE SEQUENCE</scope>
    <source>
        <strain evidence="2">CBS 269.34</strain>
    </source>
</reference>
<evidence type="ECO:0000313" key="3">
    <source>
        <dbReference type="Proteomes" id="UP000799750"/>
    </source>
</evidence>
<feature type="transmembrane region" description="Helical" evidence="1">
    <location>
        <begin position="399"/>
        <end position="420"/>
    </location>
</feature>
<accession>A0A6A6QI33</accession>
<feature type="transmembrane region" description="Helical" evidence="1">
    <location>
        <begin position="441"/>
        <end position="464"/>
    </location>
</feature>
<evidence type="ECO:0000256" key="1">
    <source>
        <dbReference type="SAM" id="Phobius"/>
    </source>
</evidence>
<proteinExistence type="predicted"/>
<sequence>MKFSFAHPALPFVAWLPFLITVSTTTVEYAPYNTNLSPRAAQFDSPSFQPPPVYYDPPIIEFEQPKEPPPQNITVQRCHAQELSQGNALWMLLILGVGCVVHMPGSVTWLGHKGLYRLVPEFGILEAVALFTLVLRGIFHHHQSIRRSIRASLALRHALGEGESWWLVETPSTGAPITAETFDVALADQEMHLARLNMTPKEALEHLDDFLTSLRDFNVSRLLGSILTTLTLVKASAATGTIRTTVLACSYYFSFFVIDALAWLCLAPGPPPSEGEREQEAYAVARLMAALDPFRETFQKKSTSVLSDPGPWRRLDNQAYEEYIAVYGTIFNIQGWPEQWTSWPRIARPVFVVTALLAAGIAVLISTFWPVSVPIFLVFDFSAVQKGKWTFLYLNSLVWLFWVGVASGLFLGSTFLVSKVRRKTFGEVIAEMNEKYVPRNWVGLNFVLAGYGILKVALIVRLYFHDYSGANTTKPGWVDWLG</sequence>
<gene>
    <name evidence="2" type="ORF">BU16DRAFT_529863</name>
</gene>
<evidence type="ECO:0000313" key="2">
    <source>
        <dbReference type="EMBL" id="KAF2491313.1"/>
    </source>
</evidence>
<feature type="transmembrane region" description="Helical" evidence="1">
    <location>
        <begin position="122"/>
        <end position="139"/>
    </location>
</feature>
<keyword evidence="1" id="KW-1133">Transmembrane helix</keyword>
<feature type="transmembrane region" description="Helical" evidence="1">
    <location>
        <begin position="89"/>
        <end position="110"/>
    </location>
</feature>
<keyword evidence="1" id="KW-0812">Transmembrane</keyword>